<dbReference type="HAMAP" id="MF_00835">
    <property type="entry name" value="BioC"/>
    <property type="match status" value="1"/>
</dbReference>
<dbReference type="GO" id="GO:0032259">
    <property type="term" value="P:methylation"/>
    <property type="evidence" value="ECO:0007669"/>
    <property type="project" value="UniProtKB-KW"/>
</dbReference>
<dbReference type="CDD" id="cd02440">
    <property type="entry name" value="AdoMet_MTases"/>
    <property type="match status" value="1"/>
</dbReference>
<evidence type="ECO:0000256" key="3">
    <source>
        <dbReference type="ARBA" id="ARBA00012327"/>
    </source>
</evidence>
<name>A0A7V2WU16_LEUMU</name>
<keyword evidence="7 8" id="KW-0093">Biotin biosynthesis</keyword>
<dbReference type="GO" id="GO:0010340">
    <property type="term" value="F:carboxyl-O-methyltransferase activity"/>
    <property type="evidence" value="ECO:0007669"/>
    <property type="project" value="UniProtKB-UniRule"/>
</dbReference>
<dbReference type="InterPro" id="IPR029063">
    <property type="entry name" value="SAM-dependent_MTases_sf"/>
</dbReference>
<comment type="catalytic activity">
    <reaction evidence="1 8">
        <text>malonyl-[ACP] + S-adenosyl-L-methionine = malonyl-[ACP] methyl ester + S-adenosyl-L-homocysteine</text>
        <dbReference type="Rhea" id="RHEA:17105"/>
        <dbReference type="Rhea" id="RHEA-COMP:9623"/>
        <dbReference type="Rhea" id="RHEA-COMP:9954"/>
        <dbReference type="ChEBI" id="CHEBI:57856"/>
        <dbReference type="ChEBI" id="CHEBI:59789"/>
        <dbReference type="ChEBI" id="CHEBI:78449"/>
        <dbReference type="ChEBI" id="CHEBI:78845"/>
        <dbReference type="EC" id="2.1.1.197"/>
    </reaction>
</comment>
<dbReference type="AlphaFoldDB" id="A0A7V2WU16"/>
<comment type="pathway">
    <text evidence="2 8">Cofactor biosynthesis; biotin biosynthesis.</text>
</comment>
<sequence length="286" mass="32270">MDDQYLLDKAKVRNGFERAANSYDTAAVLQREVASRLLERLDYIRLQPNRVLDLGCGTGTVTADLLKRYPKAQIIALDLALNMLKKTQLHGKGWLRKKPFCLCADAERLPLKDDSVDLLISNLMLQWSNDLPTLFTGFQKVIAPNGLLMFTTFGPDTLKEMRESWAKVDNISHTSQFIDMHDIGDALLQAGFSDPVMDMEIMTMTYDSVRDVMRDIKNIGATNATRGRAKGLMGKQRLAAFEVAYEDFKQPDGFYPATWEVLYGHAWAPQGLQVDGFDKIIAIKQQ</sequence>
<evidence type="ECO:0000256" key="4">
    <source>
        <dbReference type="ARBA" id="ARBA00022603"/>
    </source>
</evidence>
<evidence type="ECO:0000313" key="10">
    <source>
        <dbReference type="EMBL" id="HFC91310.1"/>
    </source>
</evidence>
<comment type="similarity">
    <text evidence="8">Belongs to the methyltransferase superfamily.</text>
</comment>
<comment type="caution">
    <text evidence="10">The sequence shown here is derived from an EMBL/GenBank/DDBJ whole genome shotgun (WGS) entry which is preliminary data.</text>
</comment>
<feature type="domain" description="Methyltransferase type 11" evidence="9">
    <location>
        <begin position="52"/>
        <end position="150"/>
    </location>
</feature>
<dbReference type="UniPathway" id="UPA00078"/>
<dbReference type="EC" id="2.1.1.197" evidence="3 8"/>
<dbReference type="InterPro" id="IPR013216">
    <property type="entry name" value="Methyltransf_11"/>
</dbReference>
<proteinExistence type="inferred from homology"/>
<organism evidence="10">
    <name type="scientific">Leucothrix mucor</name>
    <dbReference type="NCBI Taxonomy" id="45248"/>
    <lineage>
        <taxon>Bacteria</taxon>
        <taxon>Pseudomonadati</taxon>
        <taxon>Pseudomonadota</taxon>
        <taxon>Gammaproteobacteria</taxon>
        <taxon>Thiotrichales</taxon>
        <taxon>Thiotrichaceae</taxon>
        <taxon>Leucothrix</taxon>
    </lineage>
</organism>
<evidence type="ECO:0000256" key="1">
    <source>
        <dbReference type="ARBA" id="ARBA00000852"/>
    </source>
</evidence>
<dbReference type="GO" id="GO:0009102">
    <property type="term" value="P:biotin biosynthetic process"/>
    <property type="evidence" value="ECO:0007669"/>
    <property type="project" value="UniProtKB-UniRule"/>
</dbReference>
<evidence type="ECO:0000256" key="5">
    <source>
        <dbReference type="ARBA" id="ARBA00022679"/>
    </source>
</evidence>
<dbReference type="GO" id="GO:0102130">
    <property type="term" value="F:malonyl-CoA methyltransferase activity"/>
    <property type="evidence" value="ECO:0007669"/>
    <property type="project" value="UniProtKB-EC"/>
</dbReference>
<evidence type="ECO:0000256" key="7">
    <source>
        <dbReference type="ARBA" id="ARBA00022756"/>
    </source>
</evidence>
<dbReference type="GO" id="GO:0008757">
    <property type="term" value="F:S-adenosylmethionine-dependent methyltransferase activity"/>
    <property type="evidence" value="ECO:0007669"/>
    <property type="project" value="InterPro"/>
</dbReference>
<gene>
    <name evidence="8 10" type="primary">bioC</name>
    <name evidence="10" type="ORF">ENJ51_00710</name>
</gene>
<dbReference type="NCBIfam" id="TIGR02072">
    <property type="entry name" value="BioC"/>
    <property type="match status" value="1"/>
</dbReference>
<dbReference type="InterPro" id="IPR011814">
    <property type="entry name" value="BioC"/>
</dbReference>
<reference evidence="10" key="1">
    <citation type="journal article" date="2020" name="mSystems">
        <title>Genome- and Community-Level Interaction Insights into Carbon Utilization and Element Cycling Functions of Hydrothermarchaeota in Hydrothermal Sediment.</title>
        <authorList>
            <person name="Zhou Z."/>
            <person name="Liu Y."/>
            <person name="Xu W."/>
            <person name="Pan J."/>
            <person name="Luo Z.H."/>
            <person name="Li M."/>
        </authorList>
    </citation>
    <scope>NUCLEOTIDE SEQUENCE [LARGE SCALE GENOMIC DNA]</scope>
    <source>
        <strain evidence="10">HyVt-493</strain>
    </source>
</reference>
<evidence type="ECO:0000259" key="9">
    <source>
        <dbReference type="Pfam" id="PF08241"/>
    </source>
</evidence>
<keyword evidence="4 8" id="KW-0489">Methyltransferase</keyword>
<dbReference type="Gene3D" id="3.40.50.150">
    <property type="entry name" value="Vaccinia Virus protein VP39"/>
    <property type="match status" value="1"/>
</dbReference>
<dbReference type="SUPFAM" id="SSF53335">
    <property type="entry name" value="S-adenosyl-L-methionine-dependent methyltransferases"/>
    <property type="match status" value="1"/>
</dbReference>
<dbReference type="PANTHER" id="PTHR13090:SF1">
    <property type="entry name" value="ARGININE-HYDROXYLASE NDUFAF5, MITOCHONDRIAL"/>
    <property type="match status" value="1"/>
</dbReference>
<keyword evidence="5 8" id="KW-0808">Transferase</keyword>
<accession>A0A7V2WU16</accession>
<dbReference type="EMBL" id="DRMS01000026">
    <property type="protein sequence ID" value="HFC91310.1"/>
    <property type="molecule type" value="Genomic_DNA"/>
</dbReference>
<dbReference type="Proteomes" id="UP000885750">
    <property type="component" value="Unassembled WGS sequence"/>
</dbReference>
<dbReference type="InterPro" id="IPR050602">
    <property type="entry name" value="Malonyl-ACP_OMT"/>
</dbReference>
<dbReference type="PANTHER" id="PTHR13090">
    <property type="entry name" value="ARGININE-HYDROXYLASE NDUFAF5, MITOCHONDRIAL"/>
    <property type="match status" value="1"/>
</dbReference>
<comment type="function">
    <text evidence="8">Converts the free carboxyl group of a malonyl-thioester to its methyl ester by transfer of a methyl group from S-adenosyl-L-methionine (SAM). It allows to synthesize pimeloyl-ACP via the fatty acid synthetic pathway.</text>
</comment>
<keyword evidence="6 8" id="KW-0949">S-adenosyl-L-methionine</keyword>
<dbReference type="Pfam" id="PF08241">
    <property type="entry name" value="Methyltransf_11"/>
    <property type="match status" value="1"/>
</dbReference>
<protein>
    <recommendedName>
        <fullName evidence="3 8">Malonyl-[acyl-carrier protein] O-methyltransferase</fullName>
        <shortName evidence="8">Malonyl-ACP O-methyltransferase</shortName>
        <ecNumber evidence="3 8">2.1.1.197</ecNumber>
    </recommendedName>
    <alternativeName>
        <fullName evidence="8">Biotin synthesis protein BioC</fullName>
    </alternativeName>
</protein>
<evidence type="ECO:0000256" key="8">
    <source>
        <dbReference type="HAMAP-Rule" id="MF_00835"/>
    </source>
</evidence>
<evidence type="ECO:0000256" key="6">
    <source>
        <dbReference type="ARBA" id="ARBA00022691"/>
    </source>
</evidence>
<evidence type="ECO:0000256" key="2">
    <source>
        <dbReference type="ARBA" id="ARBA00004746"/>
    </source>
</evidence>